<feature type="region of interest" description="Disordered" evidence="10">
    <location>
        <begin position="1307"/>
        <end position="1351"/>
    </location>
</feature>
<feature type="compositionally biased region" description="Low complexity" evidence="10">
    <location>
        <begin position="1579"/>
        <end position="1590"/>
    </location>
</feature>
<dbReference type="InterPro" id="IPR027417">
    <property type="entry name" value="P-loop_NTPase"/>
</dbReference>
<feature type="compositionally biased region" description="Low complexity" evidence="10">
    <location>
        <begin position="315"/>
        <end position="329"/>
    </location>
</feature>
<feature type="compositionally biased region" description="Basic and acidic residues" evidence="10">
    <location>
        <begin position="449"/>
        <end position="470"/>
    </location>
</feature>
<evidence type="ECO:0000256" key="1">
    <source>
        <dbReference type="ARBA" id="ARBA00004245"/>
    </source>
</evidence>
<feature type="region of interest" description="Disordered" evidence="10">
    <location>
        <begin position="542"/>
        <end position="564"/>
    </location>
</feature>
<evidence type="ECO:0000256" key="9">
    <source>
        <dbReference type="SAM" id="Coils"/>
    </source>
</evidence>
<gene>
    <name evidence="12" type="ORF">Cvel_8302.t2.CR1</name>
</gene>
<keyword evidence="7" id="KW-0206">Cytoskeleton</keyword>
<evidence type="ECO:0000256" key="10">
    <source>
        <dbReference type="SAM" id="MobiDB-lite"/>
    </source>
</evidence>
<feature type="region of interest" description="Disordered" evidence="10">
    <location>
        <begin position="755"/>
        <end position="825"/>
    </location>
</feature>
<dbReference type="GO" id="GO:0007018">
    <property type="term" value="P:microtubule-based movement"/>
    <property type="evidence" value="ECO:0007669"/>
    <property type="project" value="InterPro"/>
</dbReference>
<feature type="compositionally biased region" description="Polar residues" evidence="10">
    <location>
        <begin position="1906"/>
        <end position="1920"/>
    </location>
</feature>
<evidence type="ECO:0000256" key="2">
    <source>
        <dbReference type="ARBA" id="ARBA00022490"/>
    </source>
</evidence>
<keyword evidence="9" id="KW-0175">Coiled coil</keyword>
<evidence type="ECO:0000256" key="4">
    <source>
        <dbReference type="ARBA" id="ARBA00022741"/>
    </source>
</evidence>
<dbReference type="GO" id="GO:0008017">
    <property type="term" value="F:microtubule binding"/>
    <property type="evidence" value="ECO:0007669"/>
    <property type="project" value="InterPro"/>
</dbReference>
<evidence type="ECO:0000256" key="8">
    <source>
        <dbReference type="PROSITE-ProRule" id="PRU00283"/>
    </source>
</evidence>
<feature type="domain" description="Kinesin motor" evidence="11">
    <location>
        <begin position="51"/>
        <end position="648"/>
    </location>
</feature>
<feature type="region of interest" description="Disordered" evidence="10">
    <location>
        <begin position="176"/>
        <end position="276"/>
    </location>
</feature>
<dbReference type="InterPro" id="IPR001752">
    <property type="entry name" value="Kinesin_motor_dom"/>
</dbReference>
<proteinExistence type="inferred from homology"/>
<feature type="region of interest" description="Disordered" evidence="10">
    <location>
        <begin position="1024"/>
        <end position="1043"/>
    </location>
</feature>
<keyword evidence="6 8" id="KW-0505">Motor protein</keyword>
<feature type="compositionally biased region" description="Low complexity" evidence="10">
    <location>
        <begin position="1503"/>
        <end position="1520"/>
    </location>
</feature>
<feature type="region of interest" description="Disordered" evidence="10">
    <location>
        <begin position="1627"/>
        <end position="1844"/>
    </location>
</feature>
<dbReference type="Gene3D" id="3.40.850.10">
    <property type="entry name" value="Kinesin motor domain"/>
    <property type="match status" value="2"/>
</dbReference>
<feature type="region of interest" description="Disordered" evidence="10">
    <location>
        <begin position="1478"/>
        <end position="1566"/>
    </location>
</feature>
<feature type="compositionally biased region" description="Basic and acidic residues" evidence="10">
    <location>
        <begin position="755"/>
        <end position="824"/>
    </location>
</feature>
<keyword evidence="4 8" id="KW-0547">Nucleotide-binding</keyword>
<keyword evidence="3" id="KW-0493">Microtubule</keyword>
<dbReference type="InterPro" id="IPR036961">
    <property type="entry name" value="Kinesin_motor_dom_sf"/>
</dbReference>
<organism evidence="12">
    <name type="scientific">Chromera velia CCMP2878</name>
    <dbReference type="NCBI Taxonomy" id="1169474"/>
    <lineage>
        <taxon>Eukaryota</taxon>
        <taxon>Sar</taxon>
        <taxon>Alveolata</taxon>
        <taxon>Colpodellida</taxon>
        <taxon>Chromeraceae</taxon>
        <taxon>Chromera</taxon>
    </lineage>
</organism>
<comment type="similarity">
    <text evidence="8">Belongs to the TRAFAC class myosin-kinesin ATPase superfamily. Kinesin family.</text>
</comment>
<dbReference type="PROSITE" id="PS00411">
    <property type="entry name" value="KINESIN_MOTOR_1"/>
    <property type="match status" value="1"/>
</dbReference>
<dbReference type="GO" id="GO:0005874">
    <property type="term" value="C:microtubule"/>
    <property type="evidence" value="ECO:0007669"/>
    <property type="project" value="UniProtKB-KW"/>
</dbReference>
<feature type="compositionally biased region" description="Low complexity" evidence="10">
    <location>
        <begin position="1"/>
        <end position="19"/>
    </location>
</feature>
<feature type="compositionally biased region" description="Gly residues" evidence="10">
    <location>
        <begin position="1876"/>
        <end position="1891"/>
    </location>
</feature>
<evidence type="ECO:0000256" key="3">
    <source>
        <dbReference type="ARBA" id="ARBA00022701"/>
    </source>
</evidence>
<feature type="compositionally biased region" description="Gly residues" evidence="10">
    <location>
        <begin position="544"/>
        <end position="562"/>
    </location>
</feature>
<feature type="region of interest" description="Disordered" evidence="10">
    <location>
        <begin position="1875"/>
        <end position="1932"/>
    </location>
</feature>
<feature type="region of interest" description="Disordered" evidence="10">
    <location>
        <begin position="301"/>
        <end position="329"/>
    </location>
</feature>
<dbReference type="EMBL" id="CDMZ01003725">
    <property type="protein sequence ID" value="CUC10358.1"/>
    <property type="molecule type" value="Genomic_DNA"/>
</dbReference>
<dbReference type="GO" id="GO:0003777">
    <property type="term" value="F:microtubule motor activity"/>
    <property type="evidence" value="ECO:0007669"/>
    <property type="project" value="InterPro"/>
</dbReference>
<feature type="compositionally biased region" description="Polar residues" evidence="10">
    <location>
        <begin position="430"/>
        <end position="442"/>
    </location>
</feature>
<reference evidence="12" key="1">
    <citation type="submission" date="2014-11" db="EMBL/GenBank/DDBJ databases">
        <title>Molecular phylogeny of cliff fern family Woodsiaceae with morphological implications.</title>
        <authorList>
            <person name="Shao Y.-Z."/>
            <person name="Wei R."/>
            <person name="Zhang X.-C."/>
        </authorList>
    </citation>
    <scope>NUCLEOTIDE SEQUENCE</scope>
</reference>
<feature type="compositionally biased region" description="Polar residues" evidence="10">
    <location>
        <begin position="200"/>
        <end position="219"/>
    </location>
</feature>
<sequence>MRKPSRLLSVSSDTSSEVSRQPEPIDRSYSTKSRDKERDKEKEKVQLVAFPIDVAIRLRPPFNDDEGGVVETCFWKRPPVDSTGAPENRTLVHLKAGTRMTEEISFSHVAGPEESNAALYQSLQGSSISQRVFEGYQETVFAYGQTGSGKTHTMFGTDQERGLMHFFLSDVMNLLPDSDAQREPDGGTETGRRATRTGASSVSFSCAAGNSSEKQSPTEPLSPDPHSHPSLPHTEPSNSHAKSASSKFQFPHRSHTGTGTGTGGESTSFSVSQSSPLRNRRTSLIAAPAVVSPCASAVSRTSLSSAAPGPSAKNSALHRSSPSRSSAPLLTLSQSPLAGEIHEGHGMSKPRVEIWLSCIEVKDNGIRDLIPTPSSPSPTKSRQRLDRSLKAQDEKEKGHTGDGSSTGGPSRPFSASVHAKSAHFAPLPSDTGQSKSRASSSVPCPAGQADKRKATSEGPPKARDKGDAAGKESASSSSSSSSVWEREERFNVKAAVCHCRWVRVWSAAAALSLLESAVISREGGTLGVLTLVDLAGSEMHASEGAGGGSAGAGAGPAGGGASALGTDVSKRQTKYINTSLSHLNRMVKRMQKGRREVSDRRQSALNTVLFDAFDEFCGVTMIFCLQPARSCYSQSKSTLQMALECSAIRRERKKVNREENNQCVFADEEEINNFVERARPAERSGARHSSLPAAVGPGFSLLPSPSSFEMFSLTKEGGASFGEKGELQECMGVVKGFVESGGTVEALRRFLEKREGEGEEEVARLQREKELEEERERLQREKEKEREMEKEEQKRREELEEEKRRSELQEERRQRDHEDKKTRQMIEALRQQIETLTLAVSTGENRAAAAEAEKERVSKTWREAQDRWEAQKQRMEGEFSDRLKGTVDAAESTRLLLESEKTCLATLAQEAEKRLEAAQTASKAREAESRAKSTELTQLQEKLESVGAEALRDRLQAMKAVERMDNENARLSRQVGTLEGTLASMESRLLEAGQVAIAVRAAGSREMSELMEAVRGVAEVLPAGGGLSEQEEGGQNEENCSDGGDAILFVNSLRRRVLTQARAMNAEREEREQTETALLESRGREQMLRETVSLLSEKVAALDAERSHAGTQAQPSMLMKGSGAGQAGNRFEREKIRESDWGAEGHQRLLQGSSNGEAKGGSIREVTEGLMESVIESLGGGEDFGALGVGQWNERLCSRLVRALDSAIHLVRVTCSCEEAEREEGERWKEKTRSLEEVLASLRLAQQQGADTRVLEKALLAVPAAGASFRDDASGCLSSLLPPQHPKDTITDTDRAFQTHQFLSQILEEANRPGEKKTKETESKTSHKRPSSTTPIAPVRSGEPSGGPLNSLQNGAGMLGVYATACLLSDQLVHKRSAEKPLKNRRTEGTTEKGTLYSLLRQRNPKKGDPSFKPFLALTAEEPSHGEVPPLSVGGTFLRSCGSTHLHCYVPPTLDTRPPSLPPRPPVWRRSPQYFTKLSERSNCSPTNRLSAATGSSPRLPADRSPSPVSASASSNLSRAILRREERRSPLAFLPRPRRGHREKEKDRASQGDGCSDQRGQDSSAVRVGDHDIVSPIPASCTSSCSFSSATKDKTRGAPSDERRFHAGGMGLHSFRLAEREEAGPRIPMRPLQGQEDVGVEESGSGVPEGAGICRQSGEVPGSLIARRDNAVNPRQPQQISGLRGGRETAEFSGLGRGAERGPLEAEQSLPSQPGAPHPPVSVSESPTAAESFHHTQLSPSPNPSPFAHSVRTEPVAASGDTRPALHSDLGDLAGGTGPVMQLRRQQRAGRLGNGQEGTLTHAHGSAAEIAGSLRGLPVPSGSATLPAPGTSSRGGGLGSRFPPHALDAAAAVQTGQRGSVPSVQEPSASLQVGRVHGGVFGGGSGGGGGPSASPLPPSVLDSLAGSVTFTHTESQTSLTGGPDDDIIEIND</sequence>
<evidence type="ECO:0000256" key="6">
    <source>
        <dbReference type="ARBA" id="ARBA00023175"/>
    </source>
</evidence>
<evidence type="ECO:0000256" key="7">
    <source>
        <dbReference type="ARBA" id="ARBA00023212"/>
    </source>
</evidence>
<dbReference type="SUPFAM" id="SSF52540">
    <property type="entry name" value="P-loop containing nucleoside triphosphate hydrolases"/>
    <property type="match status" value="1"/>
</dbReference>
<keyword evidence="5 8" id="KW-0067">ATP-binding</keyword>
<feature type="compositionally biased region" description="Basic and acidic residues" evidence="10">
    <location>
        <begin position="1309"/>
        <end position="1325"/>
    </location>
</feature>
<feature type="compositionally biased region" description="Acidic residues" evidence="10">
    <location>
        <begin position="1923"/>
        <end position="1932"/>
    </location>
</feature>
<feature type="region of interest" description="Disordered" evidence="10">
    <location>
        <begin position="366"/>
        <end position="485"/>
    </location>
</feature>
<dbReference type="GO" id="GO:0005524">
    <property type="term" value="F:ATP binding"/>
    <property type="evidence" value="ECO:0007669"/>
    <property type="project" value="UniProtKB-UniRule"/>
</dbReference>
<dbReference type="VEuPathDB" id="CryptoDB:Cvel_8302"/>
<comment type="subcellular location">
    <subcellularLocation>
        <location evidence="1">Cytoplasm</location>
        <location evidence="1">Cytoskeleton</location>
    </subcellularLocation>
</comment>
<feature type="compositionally biased region" description="Basic and acidic residues" evidence="10">
    <location>
        <begin position="923"/>
        <end position="933"/>
    </location>
</feature>
<feature type="compositionally biased region" description="Low complexity" evidence="10">
    <location>
        <begin position="1634"/>
        <end position="1652"/>
    </location>
</feature>
<feature type="compositionally biased region" description="Low complexity" evidence="10">
    <location>
        <begin position="473"/>
        <end position="482"/>
    </location>
</feature>
<keyword evidence="2" id="KW-0963">Cytoplasm</keyword>
<evidence type="ECO:0000256" key="5">
    <source>
        <dbReference type="ARBA" id="ARBA00022840"/>
    </source>
</evidence>
<feature type="region of interest" description="Disordered" evidence="10">
    <location>
        <begin position="1579"/>
        <end position="1609"/>
    </location>
</feature>
<dbReference type="SMART" id="SM00129">
    <property type="entry name" value="KISc"/>
    <property type="match status" value="1"/>
</dbReference>
<feature type="region of interest" description="Disordered" evidence="10">
    <location>
        <begin position="918"/>
        <end position="938"/>
    </location>
</feature>
<feature type="compositionally biased region" description="Basic and acidic residues" evidence="10">
    <location>
        <begin position="383"/>
        <end position="400"/>
    </location>
</feature>
<feature type="compositionally biased region" description="Basic and acidic residues" evidence="10">
    <location>
        <begin position="1591"/>
        <end position="1605"/>
    </location>
</feature>
<feature type="compositionally biased region" description="Polar residues" evidence="10">
    <location>
        <begin position="235"/>
        <end position="248"/>
    </location>
</feature>
<feature type="binding site" evidence="8">
    <location>
        <begin position="144"/>
        <end position="151"/>
    </location>
    <ligand>
        <name>ATP</name>
        <dbReference type="ChEBI" id="CHEBI:30616"/>
    </ligand>
</feature>
<dbReference type="Pfam" id="PF00225">
    <property type="entry name" value="Kinesin"/>
    <property type="match status" value="2"/>
</dbReference>
<protein>
    <recommendedName>
        <fullName evidence="11">Kinesin motor domain-containing protein</fullName>
    </recommendedName>
</protein>
<feature type="region of interest" description="Disordered" evidence="10">
    <location>
        <begin position="1106"/>
        <end position="1126"/>
    </location>
</feature>
<feature type="compositionally biased region" description="Polar residues" evidence="10">
    <location>
        <begin position="1478"/>
        <end position="1497"/>
    </location>
</feature>
<evidence type="ECO:0000313" key="12">
    <source>
        <dbReference type="EMBL" id="CUC10358.1"/>
    </source>
</evidence>
<dbReference type="InterPro" id="IPR019821">
    <property type="entry name" value="Kinesin_motor_CS"/>
</dbReference>
<dbReference type="PANTHER" id="PTHR47970">
    <property type="entry name" value="KINESIN-LIKE PROTEIN KIF11"/>
    <property type="match status" value="1"/>
</dbReference>
<feature type="region of interest" description="Disordered" evidence="10">
    <location>
        <begin position="1"/>
        <end position="43"/>
    </location>
</feature>
<dbReference type="PROSITE" id="PS50067">
    <property type="entry name" value="KINESIN_MOTOR_2"/>
    <property type="match status" value="1"/>
</dbReference>
<dbReference type="InterPro" id="IPR047149">
    <property type="entry name" value="KIF11-like"/>
</dbReference>
<feature type="coiled-coil region" evidence="9">
    <location>
        <begin position="954"/>
        <end position="981"/>
    </location>
</feature>
<evidence type="ECO:0000259" key="11">
    <source>
        <dbReference type="PROSITE" id="PS50067"/>
    </source>
</evidence>
<name>A0A0K6SA01_9ALVE</name>
<feature type="compositionally biased region" description="Basic and acidic residues" evidence="10">
    <location>
        <begin position="32"/>
        <end position="43"/>
    </location>
</feature>
<feature type="compositionally biased region" description="Polar residues" evidence="10">
    <location>
        <begin position="1723"/>
        <end position="1740"/>
    </location>
</feature>
<accession>A0A0K6SA01</accession>